<comment type="caution">
    <text evidence="1">The sequence shown here is derived from an EMBL/GenBank/DDBJ whole genome shotgun (WGS) entry which is preliminary data.</text>
</comment>
<dbReference type="Gene3D" id="3.90.1720.10">
    <property type="entry name" value="endopeptidase domain like (from Nostoc punctiforme)"/>
    <property type="match status" value="1"/>
</dbReference>
<evidence type="ECO:0000313" key="1">
    <source>
        <dbReference type="EMBL" id="ORA18997.1"/>
    </source>
</evidence>
<protein>
    <submittedName>
        <fullName evidence="1">Guanylate cyclase</fullName>
    </submittedName>
</protein>
<evidence type="ECO:0000313" key="2">
    <source>
        <dbReference type="Proteomes" id="UP000192284"/>
    </source>
</evidence>
<dbReference type="EMBL" id="MVHE01000033">
    <property type="protein sequence ID" value="ORA18997.1"/>
    <property type="molecule type" value="Genomic_DNA"/>
</dbReference>
<keyword evidence="2" id="KW-1185">Reference proteome</keyword>
<dbReference type="OrthoDB" id="4823208at2"/>
<gene>
    <name evidence="1" type="ORF">BST12_18360</name>
</gene>
<dbReference type="RefSeq" id="WP_083114545.1">
    <property type="nucleotide sequence ID" value="NZ_JACKTS010000023.1"/>
</dbReference>
<dbReference type="AlphaFoldDB" id="A0A1W9ZMB1"/>
<dbReference type="Proteomes" id="UP000192284">
    <property type="component" value="Unassembled WGS sequence"/>
</dbReference>
<dbReference type="InterPro" id="IPR038765">
    <property type="entry name" value="Papain-like_cys_pep_sf"/>
</dbReference>
<organism evidence="1 2">
    <name type="scientific">Mycobacterium angelicum</name>
    <dbReference type="NCBI Taxonomy" id="470074"/>
    <lineage>
        <taxon>Bacteria</taxon>
        <taxon>Bacillati</taxon>
        <taxon>Actinomycetota</taxon>
        <taxon>Actinomycetes</taxon>
        <taxon>Mycobacteriales</taxon>
        <taxon>Mycobacteriaceae</taxon>
        <taxon>Mycobacterium</taxon>
    </lineage>
</organism>
<accession>A0A1W9ZMB1</accession>
<name>A0A1W9ZMB1_MYCAN</name>
<sequence>MNSSTLTLDQALNETRTGDLWLFRGGSRPDRAIQTLTNAPVNHVGMTVAIDDLPPLIWHAELGDKLVDVWTGTNHRGVQLNDARQVVQQWTERYHQRCWLRQLTPYANRQQENQLLRVIARMNGTAFPTTVRLTGRWLRGRLPTVNDWTRGIPFVDKKVREQTQRRKASRRTVGVETAYCAETVAITYEEMGLLITDKDAHWFDPGKFWSGDTLPLAPGYQLGDEISVIADSAG</sequence>
<proteinExistence type="predicted"/>
<dbReference type="SUPFAM" id="SSF54001">
    <property type="entry name" value="Cysteine proteinases"/>
    <property type="match status" value="1"/>
</dbReference>
<reference evidence="1 2" key="1">
    <citation type="submission" date="2017-02" db="EMBL/GenBank/DDBJ databases">
        <title>The new phylogeny of genus Mycobacterium.</title>
        <authorList>
            <person name="Tortoli E."/>
            <person name="Trovato A."/>
            <person name="Cirillo D.M."/>
        </authorList>
    </citation>
    <scope>NUCLEOTIDE SEQUENCE [LARGE SCALE GENOMIC DNA]</scope>
    <source>
        <strain evidence="1 2">DSM 45057</strain>
    </source>
</reference>